<reference evidence="6" key="1">
    <citation type="submission" date="2020-06" db="EMBL/GenBank/DDBJ databases">
        <authorList>
            <person name="Li T."/>
            <person name="Hu X."/>
            <person name="Zhang T."/>
            <person name="Song X."/>
            <person name="Zhang H."/>
            <person name="Dai N."/>
            <person name="Sheng W."/>
            <person name="Hou X."/>
            <person name="Wei L."/>
        </authorList>
    </citation>
    <scope>NUCLEOTIDE SEQUENCE</scope>
    <source>
        <strain evidence="6">KEN8</strain>
        <tissue evidence="6">Leaf</tissue>
    </source>
</reference>
<evidence type="ECO:0000313" key="6">
    <source>
        <dbReference type="EMBL" id="KAL0323998.1"/>
    </source>
</evidence>
<comment type="caution">
    <text evidence="6">The sequence shown here is derived from an EMBL/GenBank/DDBJ whole genome shotgun (WGS) entry which is preliminary data.</text>
</comment>
<dbReference type="Gene3D" id="3.40.50.2300">
    <property type="match status" value="1"/>
</dbReference>
<evidence type="ECO:0000259" key="5">
    <source>
        <dbReference type="Pfam" id="PF01094"/>
    </source>
</evidence>
<reference evidence="6" key="2">
    <citation type="journal article" date="2024" name="Plant">
        <title>Genomic evolution and insights into agronomic trait innovations of Sesamum species.</title>
        <authorList>
            <person name="Miao H."/>
            <person name="Wang L."/>
            <person name="Qu L."/>
            <person name="Liu H."/>
            <person name="Sun Y."/>
            <person name="Le M."/>
            <person name="Wang Q."/>
            <person name="Wei S."/>
            <person name="Zheng Y."/>
            <person name="Lin W."/>
            <person name="Duan Y."/>
            <person name="Cao H."/>
            <person name="Xiong S."/>
            <person name="Wang X."/>
            <person name="Wei L."/>
            <person name="Li C."/>
            <person name="Ma Q."/>
            <person name="Ju M."/>
            <person name="Zhao R."/>
            <person name="Li G."/>
            <person name="Mu C."/>
            <person name="Tian Q."/>
            <person name="Mei H."/>
            <person name="Zhang T."/>
            <person name="Gao T."/>
            <person name="Zhang H."/>
        </authorList>
    </citation>
    <scope>NUCLEOTIDE SEQUENCE</scope>
    <source>
        <strain evidence="6">KEN8</strain>
    </source>
</reference>
<keyword evidence="6" id="KW-0675">Receptor</keyword>
<protein>
    <submittedName>
        <fullName evidence="6">Glutamate receptor 2.7</fullName>
    </submittedName>
</protein>
<feature type="domain" description="Receptor ligand binding region" evidence="5">
    <location>
        <begin position="33"/>
        <end position="224"/>
    </location>
</feature>
<keyword evidence="4" id="KW-0472">Membrane</keyword>
<evidence type="ECO:0000256" key="2">
    <source>
        <dbReference type="ARBA" id="ARBA00022692"/>
    </source>
</evidence>
<organism evidence="6">
    <name type="scientific">Sesamum calycinum</name>
    <dbReference type="NCBI Taxonomy" id="2727403"/>
    <lineage>
        <taxon>Eukaryota</taxon>
        <taxon>Viridiplantae</taxon>
        <taxon>Streptophyta</taxon>
        <taxon>Embryophyta</taxon>
        <taxon>Tracheophyta</taxon>
        <taxon>Spermatophyta</taxon>
        <taxon>Magnoliopsida</taxon>
        <taxon>eudicotyledons</taxon>
        <taxon>Gunneridae</taxon>
        <taxon>Pentapetalae</taxon>
        <taxon>asterids</taxon>
        <taxon>lamiids</taxon>
        <taxon>Lamiales</taxon>
        <taxon>Pedaliaceae</taxon>
        <taxon>Sesamum</taxon>
    </lineage>
</organism>
<evidence type="ECO:0000256" key="4">
    <source>
        <dbReference type="ARBA" id="ARBA00023136"/>
    </source>
</evidence>
<evidence type="ECO:0000256" key="1">
    <source>
        <dbReference type="ARBA" id="ARBA00004370"/>
    </source>
</evidence>
<dbReference type="InterPro" id="IPR015683">
    <property type="entry name" value="Ionotropic_Glu_rcpt"/>
</dbReference>
<keyword evidence="3" id="KW-1133">Transmembrane helix</keyword>
<dbReference type="AlphaFoldDB" id="A0AAW2LYY1"/>
<name>A0AAW2LYY1_9LAMI</name>
<sequence>MLEMAAAQTRPVMIRVGLVLNMNDYIGEMGSNCISMALSDFYARNAHYKTRLQIHSRDSNGNVVGAAAAALDLLKNVEVQAILGPLTSVQANFMINLGDKAQVPVITFSATSPSLASLRSPYFVRATVNDSSQVKAISAVIQAFGWREVVPIYVDNEFGEGIIPFLTYALEQVNAGVPYRSAVPSLATDDQIVAELYKLMTMQTRVFVVHMLANLGSRLFKKAKS</sequence>
<keyword evidence="2" id="KW-0812">Transmembrane</keyword>
<gene>
    <name evidence="6" type="ORF">Scaly_2366900</name>
</gene>
<dbReference type="EMBL" id="JACGWM010000015">
    <property type="protein sequence ID" value="KAL0323998.1"/>
    <property type="molecule type" value="Genomic_DNA"/>
</dbReference>
<dbReference type="GO" id="GO:0016020">
    <property type="term" value="C:membrane"/>
    <property type="evidence" value="ECO:0007669"/>
    <property type="project" value="UniProtKB-SubCell"/>
</dbReference>
<evidence type="ECO:0000256" key="3">
    <source>
        <dbReference type="ARBA" id="ARBA00022989"/>
    </source>
</evidence>
<accession>A0AAW2LYY1</accession>
<dbReference type="InterPro" id="IPR001828">
    <property type="entry name" value="ANF_lig-bd_rcpt"/>
</dbReference>
<comment type="subcellular location">
    <subcellularLocation>
        <location evidence="1">Membrane</location>
    </subcellularLocation>
</comment>
<dbReference type="PANTHER" id="PTHR34836:SF1">
    <property type="entry name" value="OS09G0428600 PROTEIN"/>
    <property type="match status" value="1"/>
</dbReference>
<proteinExistence type="predicted"/>
<dbReference type="Pfam" id="PF01094">
    <property type="entry name" value="ANF_receptor"/>
    <property type="match status" value="1"/>
</dbReference>
<dbReference type="PANTHER" id="PTHR34836">
    <property type="entry name" value="OS06G0188250 PROTEIN"/>
    <property type="match status" value="1"/>
</dbReference>
<dbReference type="InterPro" id="IPR028082">
    <property type="entry name" value="Peripla_BP_I"/>
</dbReference>
<dbReference type="SUPFAM" id="SSF53822">
    <property type="entry name" value="Periplasmic binding protein-like I"/>
    <property type="match status" value="1"/>
</dbReference>